<dbReference type="PANTHER" id="PTHR43547">
    <property type="entry name" value="TWO-COMPONENT HISTIDINE KINASE"/>
    <property type="match status" value="1"/>
</dbReference>
<evidence type="ECO:0000256" key="1">
    <source>
        <dbReference type="ARBA" id="ARBA00000085"/>
    </source>
</evidence>
<dbReference type="PROSITE" id="PS50110">
    <property type="entry name" value="RESPONSE_REGULATORY"/>
    <property type="match status" value="1"/>
</dbReference>
<feature type="domain" description="HTH araC/xylS-type" evidence="8">
    <location>
        <begin position="1286"/>
        <end position="1385"/>
    </location>
</feature>
<dbReference type="InterPro" id="IPR005467">
    <property type="entry name" value="His_kinase_dom"/>
</dbReference>
<feature type="domain" description="Histidine kinase" evidence="9">
    <location>
        <begin position="861"/>
        <end position="1094"/>
    </location>
</feature>
<dbReference type="InterPro" id="IPR036097">
    <property type="entry name" value="HisK_dim/P_sf"/>
</dbReference>
<dbReference type="SMART" id="SM00387">
    <property type="entry name" value="HATPase_c"/>
    <property type="match status" value="1"/>
</dbReference>
<dbReference type="RefSeq" id="WP_169673961.1">
    <property type="nucleotide sequence ID" value="NZ_JABBHF010000006.1"/>
</dbReference>
<dbReference type="SUPFAM" id="SSF46689">
    <property type="entry name" value="Homeodomain-like"/>
    <property type="match status" value="1"/>
</dbReference>
<dbReference type="Pfam" id="PF07495">
    <property type="entry name" value="Y_Y_Y"/>
    <property type="match status" value="1"/>
</dbReference>
<evidence type="ECO:0000259" key="8">
    <source>
        <dbReference type="PROSITE" id="PS01124"/>
    </source>
</evidence>
<proteinExistence type="predicted"/>
<dbReference type="InterPro" id="IPR011047">
    <property type="entry name" value="Quinoprotein_ADH-like_sf"/>
</dbReference>
<evidence type="ECO:0000256" key="4">
    <source>
        <dbReference type="ARBA" id="ARBA00023015"/>
    </source>
</evidence>
<dbReference type="SMART" id="SM00448">
    <property type="entry name" value="REC"/>
    <property type="match status" value="1"/>
</dbReference>
<evidence type="ECO:0000313" key="12">
    <source>
        <dbReference type="Proteomes" id="UP000746690"/>
    </source>
</evidence>
<dbReference type="Pfam" id="PF12833">
    <property type="entry name" value="HTH_18"/>
    <property type="match status" value="1"/>
</dbReference>
<dbReference type="PROSITE" id="PS01124">
    <property type="entry name" value="HTH_ARAC_FAMILY_2"/>
    <property type="match status" value="1"/>
</dbReference>
<dbReference type="InterPro" id="IPR009057">
    <property type="entry name" value="Homeodomain-like_sf"/>
</dbReference>
<dbReference type="InterPro" id="IPR011123">
    <property type="entry name" value="Y_Y_Y"/>
</dbReference>
<evidence type="ECO:0000256" key="2">
    <source>
        <dbReference type="ARBA" id="ARBA00012438"/>
    </source>
</evidence>
<dbReference type="SUPFAM" id="SSF52172">
    <property type="entry name" value="CheY-like"/>
    <property type="match status" value="1"/>
</dbReference>
<dbReference type="Gene3D" id="2.60.40.10">
    <property type="entry name" value="Immunoglobulins"/>
    <property type="match status" value="1"/>
</dbReference>
<dbReference type="PROSITE" id="PS50109">
    <property type="entry name" value="HIS_KIN"/>
    <property type="match status" value="1"/>
</dbReference>
<evidence type="ECO:0000313" key="11">
    <source>
        <dbReference type="EMBL" id="NMH88356.1"/>
    </source>
</evidence>
<dbReference type="InterPro" id="IPR036890">
    <property type="entry name" value="HATPase_C_sf"/>
</dbReference>
<dbReference type="EC" id="2.7.13.3" evidence="2"/>
<gene>
    <name evidence="11" type="ORF">HHX25_12625</name>
</gene>
<dbReference type="InterPro" id="IPR011110">
    <property type="entry name" value="Reg_prop"/>
</dbReference>
<dbReference type="Pfam" id="PF00512">
    <property type="entry name" value="HisKA"/>
    <property type="match status" value="1"/>
</dbReference>
<dbReference type="SUPFAM" id="SSF47384">
    <property type="entry name" value="Homodimeric domain of signal transducing histidine kinase"/>
    <property type="match status" value="1"/>
</dbReference>
<dbReference type="InterPro" id="IPR018060">
    <property type="entry name" value="HTH_AraC"/>
</dbReference>
<dbReference type="InterPro" id="IPR004358">
    <property type="entry name" value="Sig_transdc_His_kin-like_C"/>
</dbReference>
<keyword evidence="4" id="KW-0805">Transcription regulation</keyword>
<evidence type="ECO:0000256" key="6">
    <source>
        <dbReference type="ARBA" id="ARBA00023163"/>
    </source>
</evidence>
<name>A0ABX1RZ11_9FLAO</name>
<dbReference type="CDD" id="cd00082">
    <property type="entry name" value="HisKA"/>
    <property type="match status" value="1"/>
</dbReference>
<dbReference type="Gene3D" id="1.10.287.130">
    <property type="match status" value="1"/>
</dbReference>
<accession>A0ABX1RZ11</accession>
<keyword evidence="3 7" id="KW-0597">Phosphoprotein</keyword>
<dbReference type="EMBL" id="JABBHF010000006">
    <property type="protein sequence ID" value="NMH88356.1"/>
    <property type="molecule type" value="Genomic_DNA"/>
</dbReference>
<comment type="caution">
    <text evidence="11">The sequence shown here is derived from an EMBL/GenBank/DDBJ whole genome shotgun (WGS) entry which is preliminary data.</text>
</comment>
<keyword evidence="6" id="KW-0804">Transcription</keyword>
<dbReference type="SUPFAM" id="SSF55874">
    <property type="entry name" value="ATPase domain of HSP90 chaperone/DNA topoisomerase II/histidine kinase"/>
    <property type="match status" value="1"/>
</dbReference>
<dbReference type="InterPro" id="IPR003661">
    <property type="entry name" value="HisK_dim/P_dom"/>
</dbReference>
<dbReference type="InterPro" id="IPR018062">
    <property type="entry name" value="HTH_AraC-typ_CS"/>
</dbReference>
<sequence>MKNIFYFFVYYILLLPISIWSQESQEEFHFVNIKEGIAKTGISNIIQDHYGFIWIGTSGTGLYKFDGIDYTVYKHRLQDTTSLSSSRIECSYLDTKNRLWIGTENGLNLYDRALDRFKRITLDAANLNREFILSLEEDSSNNLLIGTHGLGLFKLNLSTFSIEKVLNSTSENGSQLYINSIQHSKQGKTFVGTNFGLKEIDLANNKLIHTRLFLKDKKSIDTDIELFIDSKNNLWVGSQINKGLSKCILSDDINSNVIEVKELKFSTKKIMDIIELSDNTLIVGTENDGLFHIKGNGDVIKNYVSSKTEENSILHNSIWSLFLDKNNRIWMGYFNSGVAVSDKLYDKFLNIKSLPTNDNSLRVSSVMGMVEDRSKIIWIATDGGGIDIYNPKTSLIKHVSSNDKSIYSGLTSNYIKTLFIDSQGNIWAGSWDSGIFLLKKGENKFVNYNIENTLGGLKSNTIVSFSEDSSGIIWIGTFGQGLHSYNPKIKRFKKYDSDAFVKSGLNRRNIRKVLVDSKDAIWIGTTNGLFRVDKLNNKGTFEISALGKKMTELYKNSSDANHILSIYEDSNDNIWIGTRGAGICKYDKIKDEFIWYNKFTGFNEENVSAIIEADNGDLWISGNSGLTKIDLQDFDFTNYTTNDGLLSNDFNFGSVLKGTDGLLYFGNFKGVDYFNPEQIKINTSPPSLYLTDFKLFNEKVIPKIEKSPLNKVISETDSICLTHKQSVFTIEYSGINYTRPEKNNYAYYLEGYETTWNYVGQKRSATYTNLDAGSYIFKLKAANNDGVWNENPLKLKIEVLPPWWRTNWAIFSYLLLFLFGIFLLNQLTQSRIKEKELIRNERLQQVQKDELNKKKIQFFTNISHEFRTPLTLILNPLKDILNNTELDLPQKVKNKHAIIYKNTDRLYRLINELMDLRKLELRKMNVRAEKINLIKFSENIVSYFQEEAFRKNILLNVSADMPDIMVWADTKMLEKIIFNLLSNAIKVTPDGGTITIELLSTDQLHVLPLIDNSKPVDAIEIVISDTGPGLNEDQVSKIFERFYQVEGQNKTYFGGTGIGLEVVQNFVKLHKGVIDVKSQVGEGTTFKILLASGNTHFSEKEIISSESAWHDKKEDFLTMPTVEIDEQSDTDIQFHKTDTVLVVEDNVELRDYLKLELSDQYKVLLANNGKEGIKIARESFPDVIITDVIMPEMDGFEFCKIIKTDSSTSHIPLLMLTAKATIENRIEGIENGADAYMVKPFDLKLLKLRLTQLIKSRQLIFDKYFSAISGAEDNANTTSIDKEFIQKLLNYINDNIGDSSLGVEELAAHLNLSRSQLYRKVKALTGQTINEFVRRIRLERSKQILEKGSSSISEACYSVGFASPSYFSKCFKAHFGILPTEIKVK</sequence>
<evidence type="ECO:0000256" key="7">
    <source>
        <dbReference type="PROSITE-ProRule" id="PRU00169"/>
    </source>
</evidence>
<dbReference type="InterPro" id="IPR015943">
    <property type="entry name" value="WD40/YVTN_repeat-like_dom_sf"/>
</dbReference>
<dbReference type="Pfam" id="PF02518">
    <property type="entry name" value="HATPase_c"/>
    <property type="match status" value="1"/>
</dbReference>
<dbReference type="Pfam" id="PF00072">
    <property type="entry name" value="Response_reg"/>
    <property type="match status" value="1"/>
</dbReference>
<evidence type="ECO:0000256" key="3">
    <source>
        <dbReference type="ARBA" id="ARBA00022553"/>
    </source>
</evidence>
<dbReference type="InterPro" id="IPR011006">
    <property type="entry name" value="CheY-like_superfamily"/>
</dbReference>
<dbReference type="SMART" id="SM00342">
    <property type="entry name" value="HTH_ARAC"/>
    <property type="match status" value="1"/>
</dbReference>
<evidence type="ECO:0000256" key="5">
    <source>
        <dbReference type="ARBA" id="ARBA00023125"/>
    </source>
</evidence>
<dbReference type="Gene3D" id="3.30.565.10">
    <property type="entry name" value="Histidine kinase-like ATPase, C-terminal domain"/>
    <property type="match status" value="1"/>
</dbReference>
<evidence type="ECO:0000259" key="9">
    <source>
        <dbReference type="PROSITE" id="PS50109"/>
    </source>
</evidence>
<reference evidence="11 12" key="1">
    <citation type="submission" date="2020-04" db="EMBL/GenBank/DDBJ databases">
        <title>A Flavivirga sp. nov.</title>
        <authorList>
            <person name="Sun X."/>
        </authorList>
    </citation>
    <scope>NUCLEOTIDE SEQUENCE [LARGE SCALE GENOMIC DNA]</scope>
    <source>
        <strain evidence="11 12">Y03</strain>
    </source>
</reference>
<dbReference type="SUPFAM" id="SSF63829">
    <property type="entry name" value="Calcium-dependent phosphotriesterase"/>
    <property type="match status" value="1"/>
</dbReference>
<dbReference type="PROSITE" id="PS00041">
    <property type="entry name" value="HTH_ARAC_FAMILY_1"/>
    <property type="match status" value="1"/>
</dbReference>
<dbReference type="Gene3D" id="2.130.10.10">
    <property type="entry name" value="YVTN repeat-like/Quinoprotein amine dehydrogenase"/>
    <property type="match status" value="3"/>
</dbReference>
<protein>
    <recommendedName>
        <fullName evidence="2">histidine kinase</fullName>
        <ecNumber evidence="2">2.7.13.3</ecNumber>
    </recommendedName>
</protein>
<keyword evidence="12" id="KW-1185">Reference proteome</keyword>
<organism evidence="11 12">
    <name type="scientific">Flavivirga algicola</name>
    <dbReference type="NCBI Taxonomy" id="2729136"/>
    <lineage>
        <taxon>Bacteria</taxon>
        <taxon>Pseudomonadati</taxon>
        <taxon>Bacteroidota</taxon>
        <taxon>Flavobacteriia</taxon>
        <taxon>Flavobacteriales</taxon>
        <taxon>Flavobacteriaceae</taxon>
        <taxon>Flavivirga</taxon>
    </lineage>
</organism>
<dbReference type="PRINTS" id="PR00344">
    <property type="entry name" value="BCTRLSENSOR"/>
</dbReference>
<dbReference type="Gene3D" id="1.10.10.60">
    <property type="entry name" value="Homeodomain-like"/>
    <property type="match status" value="2"/>
</dbReference>
<dbReference type="SMART" id="SM00388">
    <property type="entry name" value="HisKA"/>
    <property type="match status" value="1"/>
</dbReference>
<dbReference type="InterPro" id="IPR013783">
    <property type="entry name" value="Ig-like_fold"/>
</dbReference>
<dbReference type="PANTHER" id="PTHR43547:SF2">
    <property type="entry name" value="HYBRID SIGNAL TRANSDUCTION HISTIDINE KINASE C"/>
    <property type="match status" value="1"/>
</dbReference>
<dbReference type="Pfam" id="PF07494">
    <property type="entry name" value="Reg_prop"/>
    <property type="match status" value="4"/>
</dbReference>
<dbReference type="InterPro" id="IPR001789">
    <property type="entry name" value="Sig_transdc_resp-reg_receiver"/>
</dbReference>
<feature type="domain" description="Response regulatory" evidence="10">
    <location>
        <begin position="1139"/>
        <end position="1254"/>
    </location>
</feature>
<feature type="modified residue" description="4-aspartylphosphate" evidence="7">
    <location>
        <position position="1187"/>
    </location>
</feature>
<dbReference type="Gene3D" id="3.40.50.2300">
    <property type="match status" value="1"/>
</dbReference>
<comment type="catalytic activity">
    <reaction evidence="1">
        <text>ATP + protein L-histidine = ADP + protein N-phospho-L-histidine.</text>
        <dbReference type="EC" id="2.7.13.3"/>
    </reaction>
</comment>
<dbReference type="InterPro" id="IPR003594">
    <property type="entry name" value="HATPase_dom"/>
</dbReference>
<evidence type="ECO:0000259" key="10">
    <source>
        <dbReference type="PROSITE" id="PS50110"/>
    </source>
</evidence>
<dbReference type="Proteomes" id="UP000746690">
    <property type="component" value="Unassembled WGS sequence"/>
</dbReference>
<dbReference type="SUPFAM" id="SSF50998">
    <property type="entry name" value="Quinoprotein alcohol dehydrogenase-like"/>
    <property type="match status" value="1"/>
</dbReference>
<keyword evidence="5" id="KW-0238">DNA-binding</keyword>